<accession>A0AAW1CZ29</accession>
<comment type="caution">
    <text evidence="1">The sequence shown here is derived from an EMBL/GenBank/DDBJ whole genome shotgun (WGS) entry which is preliminary data.</text>
</comment>
<evidence type="ECO:0000313" key="1">
    <source>
        <dbReference type="EMBL" id="KAK9503552.1"/>
    </source>
</evidence>
<dbReference type="EMBL" id="JAPXFL010000007">
    <property type="protein sequence ID" value="KAK9503552.1"/>
    <property type="molecule type" value="Genomic_DNA"/>
</dbReference>
<gene>
    <name evidence="1" type="ORF">O3M35_010085</name>
</gene>
<reference evidence="1 2" key="1">
    <citation type="submission" date="2022-12" db="EMBL/GenBank/DDBJ databases">
        <title>Chromosome-level genome assembly of true bugs.</title>
        <authorList>
            <person name="Ma L."/>
            <person name="Li H."/>
        </authorList>
    </citation>
    <scope>NUCLEOTIDE SEQUENCE [LARGE SCALE GENOMIC DNA]</scope>
    <source>
        <strain evidence="1">Lab_2022b</strain>
    </source>
</reference>
<protein>
    <submittedName>
        <fullName evidence="1">Uncharacterized protein</fullName>
    </submittedName>
</protein>
<organism evidence="1 2">
    <name type="scientific">Rhynocoris fuscipes</name>
    <dbReference type="NCBI Taxonomy" id="488301"/>
    <lineage>
        <taxon>Eukaryota</taxon>
        <taxon>Metazoa</taxon>
        <taxon>Ecdysozoa</taxon>
        <taxon>Arthropoda</taxon>
        <taxon>Hexapoda</taxon>
        <taxon>Insecta</taxon>
        <taxon>Pterygota</taxon>
        <taxon>Neoptera</taxon>
        <taxon>Paraneoptera</taxon>
        <taxon>Hemiptera</taxon>
        <taxon>Heteroptera</taxon>
        <taxon>Panheteroptera</taxon>
        <taxon>Cimicomorpha</taxon>
        <taxon>Reduviidae</taxon>
        <taxon>Harpactorinae</taxon>
        <taxon>Harpactorini</taxon>
        <taxon>Rhynocoris</taxon>
    </lineage>
</organism>
<evidence type="ECO:0000313" key="2">
    <source>
        <dbReference type="Proteomes" id="UP001461498"/>
    </source>
</evidence>
<dbReference type="Proteomes" id="UP001461498">
    <property type="component" value="Unassembled WGS sequence"/>
</dbReference>
<proteinExistence type="predicted"/>
<name>A0AAW1CZ29_9HEMI</name>
<keyword evidence="2" id="KW-1185">Reference proteome</keyword>
<sequence>MVSVAMKWFTPDKNKTASQAPTESLLRSLKRRSLRLKRTKPPPNLQEKRKSDMIMNVHLAFCDYCCNPCILLPCIKEVL</sequence>
<dbReference type="AlphaFoldDB" id="A0AAW1CZ29"/>